<dbReference type="PANTHER" id="PTHR10772">
    <property type="entry name" value="10 KDA HEAT SHOCK PROTEIN"/>
    <property type="match status" value="1"/>
</dbReference>
<dbReference type="GO" id="GO:0005737">
    <property type="term" value="C:cytoplasm"/>
    <property type="evidence" value="ECO:0007669"/>
    <property type="project" value="UniProtKB-SubCell"/>
</dbReference>
<keyword evidence="2 3" id="KW-0143">Chaperone</keyword>
<sequence>MFKPLSNKVFIEAAEEEQQKTKSGIVLPETAEKEKFLRGTVRAAGPGKLTDKGERMPMGVKVGDRVLFKKPWSGDELEADGKKLLVVDEEDILAVID</sequence>
<keyword evidence="3" id="KW-0963">Cytoplasm</keyword>
<dbReference type="GO" id="GO:0005524">
    <property type="term" value="F:ATP binding"/>
    <property type="evidence" value="ECO:0007669"/>
    <property type="project" value="InterPro"/>
</dbReference>
<reference evidence="6" key="1">
    <citation type="submission" date="2017-09" db="EMBL/GenBank/DDBJ databases">
        <title>Depth-based differentiation of microbial function through sediment-hosted aquifers and enrichment of novel symbionts in the deep terrestrial subsurface.</title>
        <authorList>
            <person name="Probst A.J."/>
            <person name="Ladd B."/>
            <person name="Jarett J.K."/>
            <person name="Geller-Mcgrath D.E."/>
            <person name="Sieber C.M.K."/>
            <person name="Emerson J.B."/>
            <person name="Anantharaman K."/>
            <person name="Thomas B.C."/>
            <person name="Malmstrom R."/>
            <person name="Stieglmeier M."/>
            <person name="Klingl A."/>
            <person name="Woyke T."/>
            <person name="Ryan C.M."/>
            <person name="Banfield J.F."/>
        </authorList>
    </citation>
    <scope>NUCLEOTIDE SEQUENCE [LARGE SCALE GENOMIC DNA]</scope>
</reference>
<evidence type="ECO:0000313" key="6">
    <source>
        <dbReference type="Proteomes" id="UP000229530"/>
    </source>
</evidence>
<dbReference type="InterPro" id="IPR011032">
    <property type="entry name" value="GroES-like_sf"/>
</dbReference>
<comment type="caution">
    <text evidence="5">The sequence shown here is derived from an EMBL/GenBank/DDBJ whole genome shotgun (WGS) entry which is preliminary data.</text>
</comment>
<dbReference type="SMART" id="SM00883">
    <property type="entry name" value="Cpn10"/>
    <property type="match status" value="1"/>
</dbReference>
<dbReference type="CDD" id="cd00320">
    <property type="entry name" value="cpn10"/>
    <property type="match status" value="1"/>
</dbReference>
<dbReference type="Pfam" id="PF00166">
    <property type="entry name" value="Cpn10"/>
    <property type="match status" value="1"/>
</dbReference>
<evidence type="ECO:0000256" key="2">
    <source>
        <dbReference type="ARBA" id="ARBA00023186"/>
    </source>
</evidence>
<evidence type="ECO:0000256" key="1">
    <source>
        <dbReference type="ARBA" id="ARBA00006975"/>
    </source>
</evidence>
<evidence type="ECO:0000256" key="3">
    <source>
        <dbReference type="HAMAP-Rule" id="MF_00580"/>
    </source>
</evidence>
<dbReference type="PRINTS" id="PR00297">
    <property type="entry name" value="CHAPERONIN10"/>
</dbReference>
<dbReference type="EMBL" id="PFBE01000035">
    <property type="protein sequence ID" value="PIT91620.1"/>
    <property type="molecule type" value="Genomic_DNA"/>
</dbReference>
<comment type="function">
    <text evidence="3 4">Together with the chaperonin GroEL, plays an essential role in assisting protein folding. The GroEL-GroES system forms a nano-cage that allows encapsulation of the non-native substrate proteins and provides a physical environment optimized to promote and accelerate protein folding. GroES binds to the apical surface of the GroEL ring, thereby capping the opening of the GroEL channel.</text>
</comment>
<dbReference type="Proteomes" id="UP000229530">
    <property type="component" value="Unassembled WGS sequence"/>
</dbReference>
<comment type="subcellular location">
    <subcellularLocation>
        <location evidence="3">Cytoplasm</location>
    </subcellularLocation>
</comment>
<dbReference type="Gene3D" id="2.30.33.40">
    <property type="entry name" value="GroES chaperonin"/>
    <property type="match status" value="1"/>
</dbReference>
<evidence type="ECO:0000256" key="4">
    <source>
        <dbReference type="RuleBase" id="RU000535"/>
    </source>
</evidence>
<proteinExistence type="inferred from homology"/>
<protein>
    <recommendedName>
        <fullName evidence="3">Co-chaperonin GroES</fullName>
    </recommendedName>
    <alternativeName>
        <fullName evidence="3">10 kDa chaperonin</fullName>
    </alternativeName>
    <alternativeName>
        <fullName evidence="3">Chaperonin-10</fullName>
        <shortName evidence="3">Cpn10</shortName>
    </alternativeName>
</protein>
<dbReference type="GO" id="GO:0044183">
    <property type="term" value="F:protein folding chaperone"/>
    <property type="evidence" value="ECO:0007669"/>
    <property type="project" value="InterPro"/>
</dbReference>
<dbReference type="GO" id="GO:0051082">
    <property type="term" value="F:unfolded protein binding"/>
    <property type="evidence" value="ECO:0007669"/>
    <property type="project" value="TreeGrafter"/>
</dbReference>
<dbReference type="AlphaFoldDB" id="A0A2M6WFP7"/>
<dbReference type="PANTHER" id="PTHR10772:SF63">
    <property type="entry name" value="20 KDA CHAPERONIN, CHLOROPLASTIC"/>
    <property type="match status" value="1"/>
</dbReference>
<dbReference type="GO" id="GO:0051087">
    <property type="term" value="F:protein-folding chaperone binding"/>
    <property type="evidence" value="ECO:0007669"/>
    <property type="project" value="TreeGrafter"/>
</dbReference>
<gene>
    <name evidence="3" type="primary">groES</name>
    <name evidence="3" type="synonym">groS</name>
    <name evidence="5" type="ORF">COU12_02155</name>
</gene>
<evidence type="ECO:0000313" key="5">
    <source>
        <dbReference type="EMBL" id="PIT91620.1"/>
    </source>
</evidence>
<dbReference type="InterPro" id="IPR037124">
    <property type="entry name" value="Chaperonin_GroES_sf"/>
</dbReference>
<comment type="similarity">
    <text evidence="1 3 4">Belongs to the GroES chaperonin family.</text>
</comment>
<dbReference type="SUPFAM" id="SSF50129">
    <property type="entry name" value="GroES-like"/>
    <property type="match status" value="1"/>
</dbReference>
<dbReference type="HAMAP" id="MF_00580">
    <property type="entry name" value="CH10"/>
    <property type="match status" value="1"/>
</dbReference>
<name>A0A2M6WFP7_9BACT</name>
<organism evidence="5 6">
    <name type="scientific">Candidatus Jorgensenbacteria bacterium CG10_big_fil_rev_8_21_14_0_10_54_38</name>
    <dbReference type="NCBI Taxonomy" id="1974593"/>
    <lineage>
        <taxon>Bacteria</taxon>
        <taxon>Candidatus Joergenseniibacteriota</taxon>
    </lineage>
</organism>
<dbReference type="GO" id="GO:0046872">
    <property type="term" value="F:metal ion binding"/>
    <property type="evidence" value="ECO:0007669"/>
    <property type="project" value="TreeGrafter"/>
</dbReference>
<accession>A0A2M6WFP7</accession>
<comment type="subunit">
    <text evidence="3">Heptamer of 7 subunits arranged in a ring. Interacts with the chaperonin GroEL.</text>
</comment>
<dbReference type="InterPro" id="IPR020818">
    <property type="entry name" value="Chaperonin_GroES"/>
</dbReference>
<dbReference type="FunFam" id="2.30.33.40:FF:000001">
    <property type="entry name" value="10 kDa chaperonin"/>
    <property type="match status" value="1"/>
</dbReference>